<feature type="region of interest" description="Disordered" evidence="2">
    <location>
        <begin position="1"/>
        <end position="23"/>
    </location>
</feature>
<evidence type="ECO:0000313" key="4">
    <source>
        <dbReference type="EMBL" id="AWN43620.1"/>
    </source>
</evidence>
<dbReference type="InterPro" id="IPR008462">
    <property type="entry name" value="CsbD"/>
</dbReference>
<gene>
    <name evidence="4" type="ORF">DK389_27830</name>
</gene>
<organism evidence="4 5">
    <name type="scientific">Methylobacterium durans</name>
    <dbReference type="NCBI Taxonomy" id="2202825"/>
    <lineage>
        <taxon>Bacteria</taxon>
        <taxon>Pseudomonadati</taxon>
        <taxon>Pseudomonadota</taxon>
        <taxon>Alphaproteobacteria</taxon>
        <taxon>Hyphomicrobiales</taxon>
        <taxon>Methylobacteriaceae</taxon>
        <taxon>Methylobacterium</taxon>
    </lineage>
</organism>
<feature type="compositionally biased region" description="Basic and acidic residues" evidence="2">
    <location>
        <begin position="1"/>
        <end position="16"/>
    </location>
</feature>
<dbReference type="AlphaFoldDB" id="A0A2U8WDU6"/>
<dbReference type="Proteomes" id="UP000245926">
    <property type="component" value="Chromosome"/>
</dbReference>
<dbReference type="Pfam" id="PF05532">
    <property type="entry name" value="CsbD"/>
    <property type="match status" value="1"/>
</dbReference>
<evidence type="ECO:0000259" key="3">
    <source>
        <dbReference type="Pfam" id="PF05532"/>
    </source>
</evidence>
<accession>A0A2U8WDU6</accession>
<feature type="domain" description="CsbD-like" evidence="3">
    <location>
        <begin position="12"/>
        <end position="63"/>
    </location>
</feature>
<dbReference type="RefSeq" id="WP_109894592.1">
    <property type="nucleotide sequence ID" value="NZ_CP029550.1"/>
</dbReference>
<protein>
    <submittedName>
        <fullName evidence="4">CsbD family protein</fullName>
    </submittedName>
</protein>
<keyword evidence="5" id="KW-1185">Reference proteome</keyword>
<name>A0A2U8WDU6_9HYPH</name>
<proteinExistence type="inferred from homology"/>
<dbReference type="OrthoDB" id="9796058at2"/>
<dbReference type="EMBL" id="CP029550">
    <property type="protein sequence ID" value="AWN43620.1"/>
    <property type="molecule type" value="Genomic_DNA"/>
</dbReference>
<comment type="similarity">
    <text evidence="1">Belongs to the UPF0337 (CsbD) family.</text>
</comment>
<evidence type="ECO:0000256" key="2">
    <source>
        <dbReference type="SAM" id="MobiDB-lite"/>
    </source>
</evidence>
<reference evidence="5" key="1">
    <citation type="submission" date="2018-05" db="EMBL/GenBank/DDBJ databases">
        <title>Complete Genome Sequence of Methylobacterium sp. 17SD2-17.</title>
        <authorList>
            <person name="Srinivasan S."/>
        </authorList>
    </citation>
    <scope>NUCLEOTIDE SEQUENCE [LARGE SCALE GENOMIC DNA]</scope>
    <source>
        <strain evidence="5">17SD2-17</strain>
    </source>
</reference>
<dbReference type="Gene3D" id="1.10.1470.10">
    <property type="entry name" value="YjbJ"/>
    <property type="match status" value="1"/>
</dbReference>
<dbReference type="SUPFAM" id="SSF69047">
    <property type="entry name" value="Hypothetical protein YjbJ"/>
    <property type="match status" value="1"/>
</dbReference>
<dbReference type="KEGG" id="mets:DK389_27830"/>
<evidence type="ECO:0000313" key="5">
    <source>
        <dbReference type="Proteomes" id="UP000245926"/>
    </source>
</evidence>
<sequence>MAVDKDQEVDPDRTEGAAKNLGGKVKEGAGRLVGDEKLKNEGKLDQVKGKVQNAVGGIKDALKGK</sequence>
<dbReference type="InterPro" id="IPR036629">
    <property type="entry name" value="YjbJ_sf"/>
</dbReference>
<evidence type="ECO:0000256" key="1">
    <source>
        <dbReference type="ARBA" id="ARBA00009129"/>
    </source>
</evidence>